<dbReference type="InterPro" id="IPR029016">
    <property type="entry name" value="GAF-like_dom_sf"/>
</dbReference>
<gene>
    <name evidence="3" type="ORF">HF526_02285</name>
</gene>
<evidence type="ECO:0000313" key="3">
    <source>
        <dbReference type="EMBL" id="NMH96158.1"/>
    </source>
</evidence>
<sequence>MARGTKDPWAVLLGVGQIVAAPAGSVAERAQALLEPLYQLVPFAAHWVGLRDPDTQMFGPLATEGLDERTLRHLEGPGLVCDVELVGLRPVRPAICNRDFPVPPQEVPTWAEYLEPAGFHDVLVVGLFTADGRLVGGIGLNTDTSPHPTDAARDLIGLLTPAIAAGLDPTRTVAAAARAVRGALGGGVLSRAGAVVPLTGLPGHRLLDRGSALLAVVARLVEGGAQYAAFLCPDRDTGVPVLRRITVLSCGDAPPHFLRAAIVVSEDRVLHGLTVTELQVLGMLVDEWADERIAAGLGASRYQLADHIDRACWGLGAPDRGVALARAFNQGLYIPPGLGDLHNGERR</sequence>
<dbReference type="EMBL" id="JAAXLA010000003">
    <property type="protein sequence ID" value="NMH96158.1"/>
    <property type="molecule type" value="Genomic_DNA"/>
</dbReference>
<proteinExistence type="predicted"/>
<evidence type="ECO:0000313" key="4">
    <source>
        <dbReference type="Proteomes" id="UP000820669"/>
    </source>
</evidence>
<reference evidence="3 4" key="1">
    <citation type="submission" date="2020-04" db="EMBL/GenBank/DDBJ databases">
        <authorList>
            <person name="Klaysubun C."/>
            <person name="Duangmal K."/>
            <person name="Lipun K."/>
        </authorList>
    </citation>
    <scope>NUCLEOTIDE SEQUENCE [LARGE SCALE GENOMIC DNA]</scope>
    <source>
        <strain evidence="3 4">K10HN5</strain>
    </source>
</reference>
<dbReference type="Gene3D" id="1.10.10.10">
    <property type="entry name" value="Winged helix-like DNA-binding domain superfamily/Winged helix DNA-binding domain"/>
    <property type="match status" value="1"/>
</dbReference>
<dbReference type="InterPro" id="IPR036388">
    <property type="entry name" value="WH-like_DNA-bd_sf"/>
</dbReference>
<keyword evidence="1" id="KW-0805">Transcription regulation</keyword>
<name>A0ABX1S3M1_9PSEU</name>
<dbReference type="RefSeq" id="WP_169379533.1">
    <property type="nucleotide sequence ID" value="NZ_JAAXLA010000003.1"/>
</dbReference>
<protein>
    <recommendedName>
        <fullName evidence="5">HTH luxR-type domain-containing protein</fullName>
    </recommendedName>
</protein>
<dbReference type="Gene3D" id="3.30.450.40">
    <property type="match status" value="1"/>
</dbReference>
<organism evidence="3 4">
    <name type="scientific">Pseudonocardia acidicola</name>
    <dbReference type="NCBI Taxonomy" id="2724939"/>
    <lineage>
        <taxon>Bacteria</taxon>
        <taxon>Bacillati</taxon>
        <taxon>Actinomycetota</taxon>
        <taxon>Actinomycetes</taxon>
        <taxon>Pseudonocardiales</taxon>
        <taxon>Pseudonocardiaceae</taxon>
        <taxon>Pseudonocardia</taxon>
    </lineage>
</organism>
<dbReference type="SUPFAM" id="SSF55781">
    <property type="entry name" value="GAF domain-like"/>
    <property type="match status" value="1"/>
</dbReference>
<dbReference type="Proteomes" id="UP000820669">
    <property type="component" value="Unassembled WGS sequence"/>
</dbReference>
<evidence type="ECO:0008006" key="5">
    <source>
        <dbReference type="Google" id="ProtNLM"/>
    </source>
</evidence>
<evidence type="ECO:0000256" key="1">
    <source>
        <dbReference type="ARBA" id="ARBA00023015"/>
    </source>
</evidence>
<keyword evidence="2" id="KW-0804">Transcription</keyword>
<accession>A0ABX1S3M1</accession>
<evidence type="ECO:0000256" key="2">
    <source>
        <dbReference type="ARBA" id="ARBA00023163"/>
    </source>
</evidence>
<keyword evidence="4" id="KW-1185">Reference proteome</keyword>
<comment type="caution">
    <text evidence="3">The sequence shown here is derived from an EMBL/GenBank/DDBJ whole genome shotgun (WGS) entry which is preliminary data.</text>
</comment>